<dbReference type="InterPro" id="IPR006584">
    <property type="entry name" value="Cellulose-bd_IV"/>
</dbReference>
<dbReference type="SMART" id="SM00606">
    <property type="entry name" value="CBD_IV"/>
    <property type="match status" value="3"/>
</dbReference>
<dbReference type="NCBIfam" id="TIGR04183">
    <property type="entry name" value="Por_Secre_tail"/>
    <property type="match status" value="1"/>
</dbReference>
<dbReference type="Gene3D" id="2.60.120.260">
    <property type="entry name" value="Galactose-binding domain-like"/>
    <property type="match status" value="3"/>
</dbReference>
<dbReference type="PROSITE" id="PS51175">
    <property type="entry name" value="CBM6"/>
    <property type="match status" value="3"/>
</dbReference>
<evidence type="ECO:0000256" key="2">
    <source>
        <dbReference type="ARBA" id="ARBA00011901"/>
    </source>
</evidence>
<dbReference type="SUPFAM" id="SSF53187">
    <property type="entry name" value="Zn-dependent exopeptidases"/>
    <property type="match status" value="1"/>
</dbReference>
<comment type="caution">
    <text evidence="6">The sequence shown here is derived from an EMBL/GenBank/DDBJ whole genome shotgun (WGS) entry which is preliminary data.</text>
</comment>
<evidence type="ECO:0000313" key="6">
    <source>
        <dbReference type="EMBL" id="MFC6997066.1"/>
    </source>
</evidence>
<feature type="domain" description="CBM6" evidence="5">
    <location>
        <begin position="227"/>
        <end position="349"/>
    </location>
</feature>
<dbReference type="Proteomes" id="UP001596405">
    <property type="component" value="Unassembled WGS sequence"/>
</dbReference>
<dbReference type="SUPFAM" id="SSF49785">
    <property type="entry name" value="Galactose-binding domain-like"/>
    <property type="match status" value="3"/>
</dbReference>
<evidence type="ECO:0000313" key="7">
    <source>
        <dbReference type="Proteomes" id="UP001596405"/>
    </source>
</evidence>
<keyword evidence="7" id="KW-1185">Reference proteome</keyword>
<dbReference type="InterPro" id="IPR005084">
    <property type="entry name" value="CBM6"/>
</dbReference>
<dbReference type="Pfam" id="PF01520">
    <property type="entry name" value="Amidase_3"/>
    <property type="match status" value="1"/>
</dbReference>
<name>A0ABW2DJW9_9BACT</name>
<evidence type="ECO:0000256" key="4">
    <source>
        <dbReference type="ARBA" id="ARBA00022801"/>
    </source>
</evidence>
<feature type="domain" description="CBM6" evidence="5">
    <location>
        <begin position="353"/>
        <end position="475"/>
    </location>
</feature>
<dbReference type="PANTHER" id="PTHR30404:SF0">
    <property type="entry name" value="N-ACETYLMURAMOYL-L-ALANINE AMIDASE AMIC"/>
    <property type="match status" value="1"/>
</dbReference>
<dbReference type="CDD" id="cd02696">
    <property type="entry name" value="MurNAc-LAA"/>
    <property type="match status" value="1"/>
</dbReference>
<organism evidence="6 7">
    <name type="scientific">Rufibacter roseus</name>
    <dbReference type="NCBI Taxonomy" id="1567108"/>
    <lineage>
        <taxon>Bacteria</taxon>
        <taxon>Pseudomonadati</taxon>
        <taxon>Bacteroidota</taxon>
        <taxon>Cytophagia</taxon>
        <taxon>Cytophagales</taxon>
        <taxon>Hymenobacteraceae</taxon>
        <taxon>Rufibacter</taxon>
    </lineage>
</organism>
<reference evidence="7" key="1">
    <citation type="journal article" date="2019" name="Int. J. Syst. Evol. Microbiol.">
        <title>The Global Catalogue of Microorganisms (GCM) 10K type strain sequencing project: providing services to taxonomists for standard genome sequencing and annotation.</title>
        <authorList>
            <consortium name="The Broad Institute Genomics Platform"/>
            <consortium name="The Broad Institute Genome Sequencing Center for Infectious Disease"/>
            <person name="Wu L."/>
            <person name="Ma J."/>
        </authorList>
    </citation>
    <scope>NUCLEOTIDE SEQUENCE [LARGE SCALE GENOMIC DNA]</scope>
    <source>
        <strain evidence="7">CGMCC 4.7393</strain>
    </source>
</reference>
<keyword evidence="4" id="KW-0378">Hydrolase</keyword>
<dbReference type="SMART" id="SM00646">
    <property type="entry name" value="Ami_3"/>
    <property type="match status" value="1"/>
</dbReference>
<proteinExistence type="predicted"/>
<dbReference type="Gene3D" id="3.40.630.40">
    <property type="entry name" value="Zn-dependent exopeptidases"/>
    <property type="match status" value="1"/>
</dbReference>
<dbReference type="Pfam" id="PF18962">
    <property type="entry name" value="Por_Secre_tail"/>
    <property type="match status" value="1"/>
</dbReference>
<keyword evidence="3" id="KW-0732">Signal</keyword>
<comment type="catalytic activity">
    <reaction evidence="1">
        <text>Hydrolyzes the link between N-acetylmuramoyl residues and L-amino acid residues in certain cell-wall glycopeptides.</text>
        <dbReference type="EC" id="3.5.1.28"/>
    </reaction>
</comment>
<accession>A0ABW2DJW9</accession>
<dbReference type="PANTHER" id="PTHR30404">
    <property type="entry name" value="N-ACETYLMURAMOYL-L-ALANINE AMIDASE"/>
    <property type="match status" value="1"/>
</dbReference>
<feature type="domain" description="CBM6" evidence="5">
    <location>
        <begin position="479"/>
        <end position="601"/>
    </location>
</feature>
<gene>
    <name evidence="6" type="ORF">ACFQHR_05480</name>
</gene>
<dbReference type="EC" id="3.5.1.28" evidence="2"/>
<dbReference type="RefSeq" id="WP_377130603.1">
    <property type="nucleotide sequence ID" value="NZ_JBHSYQ010000003.1"/>
</dbReference>
<dbReference type="CDD" id="cd04080">
    <property type="entry name" value="CBM6_cellulase-like"/>
    <property type="match status" value="3"/>
</dbReference>
<dbReference type="InterPro" id="IPR008979">
    <property type="entry name" value="Galactose-bd-like_sf"/>
</dbReference>
<dbReference type="InterPro" id="IPR026444">
    <property type="entry name" value="Secre_tail"/>
</dbReference>
<evidence type="ECO:0000256" key="1">
    <source>
        <dbReference type="ARBA" id="ARBA00001561"/>
    </source>
</evidence>
<sequence>MTTHIQNILLKTALSVCLILFTINVFGQVIVIDPGHGYASDGSNPDGRTETEIATALAVGLKLRDQLNSQCTGWTVRMTRTTRNGWISLSQRRDMSNSWGADRFISIHCNAGGGSGTETFWCDRSTSSSTANSKFSREVQDRMAAGGSWINRRSVEDASYIFHLGVLASNNAVGVLNEIGFVDSPDATKLLDDTWRNKFAGAYVTALKNSLGTTTCSPPPPSPTTHKHIEAESYNGESGTGTEACTDAGGGQNLSQMHAGDYAYYNDVHFPASGTYLVEYRVASTNASGVISADLNNGATQLGTVSVPNTGGWQSWTTVSRTVNVTAGTHRFGINATVGGWNLNWIRISKYSTLIQAENFSTMSGMGTEACTDAGGGSNLSQVHAGDWASYYDVPFPAAGTYTIDYRVASTNGGGVIRADILNGLVLGSVSVPNTGGWQNWTTVSHTVNVTQGGFHRLGIEATVGGWNLNWIRVTRKGKQLEAENYTNMSGVNTQTCTDFGGGQNMSHIDAGDWAYYSNVSFPASGTYTIEYRVASLSGGGTLEADLNIGATVFPQVAVPATGGWQSWTTVSQSVTVTAGTHRFGVKAVAGGWNLNWIRISKTGGGAAAAGAEAAAAEEQVALYPNPAQGELFLRFSGAGASGRVINAAGQTVLTLPSLTSGGPVDVSSLRGGVYILEMVVDGRRVTKRFVKR</sequence>
<protein>
    <recommendedName>
        <fullName evidence="2">N-acetylmuramoyl-L-alanine amidase</fullName>
        <ecNumber evidence="2">3.5.1.28</ecNumber>
    </recommendedName>
</protein>
<dbReference type="EMBL" id="JBHSYQ010000003">
    <property type="protein sequence ID" value="MFC6997066.1"/>
    <property type="molecule type" value="Genomic_DNA"/>
</dbReference>
<dbReference type="Pfam" id="PF03422">
    <property type="entry name" value="CBM_6"/>
    <property type="match status" value="3"/>
</dbReference>
<evidence type="ECO:0000259" key="5">
    <source>
        <dbReference type="PROSITE" id="PS51175"/>
    </source>
</evidence>
<dbReference type="InterPro" id="IPR002508">
    <property type="entry name" value="MurNAc-LAA_cat"/>
</dbReference>
<dbReference type="InterPro" id="IPR050695">
    <property type="entry name" value="N-acetylmuramoyl_amidase_3"/>
</dbReference>
<evidence type="ECO:0000256" key="3">
    <source>
        <dbReference type="ARBA" id="ARBA00022729"/>
    </source>
</evidence>